<keyword evidence="3" id="KW-0540">Nuclease</keyword>
<keyword evidence="4" id="KW-0255">Endonuclease</keyword>
<comment type="similarity">
    <text evidence="1">Belongs to the colicin/pyosin nuclease family.</text>
</comment>
<keyword evidence="2" id="KW-0929">Antimicrobial</keyword>
<dbReference type="InterPro" id="IPR016128">
    <property type="entry name" value="Pyosin/cloacin_T_dom"/>
</dbReference>
<evidence type="ECO:0000259" key="8">
    <source>
        <dbReference type="Pfam" id="PF06958"/>
    </source>
</evidence>
<dbReference type="Proteomes" id="UP001177527">
    <property type="component" value="Chromosome"/>
</dbReference>
<accession>A0AA95G1J5</accession>
<dbReference type="Gene3D" id="2.30.110.20">
    <property type="entry name" value="Hcp1-like"/>
    <property type="match status" value="1"/>
</dbReference>
<sequence>MSDIIYLRVIGETQGNISAGCGTYASVGNRWQHGHEDEIFSFSLTHALRGTGKEINLEGLRFQKLIDKSTPLFINAITNNERLFIEIDFWRINRTGRWERYYYIELRNASVIDIHTRITLNDLPTEDISVAYDYIQYKHLIANTAFDYLAFHAEYNHLFIPRRAQAPAPPKPAPVKPPSPPAPKVTPVYAKSCLKEKGCTDAGSAEEPAKNFGQMAIFAQPIVDDCCGYAHLDEATVATLTLGALTQVSGEWSLSGALGAARAIPWIGALASALYVPSAGKGSDRVPGRDEFWYEEELRKKARAGGTATTRVRFFWGTDIHGKPQIYGVHTGEGTPYENVRVANMQWNADTQRYEFTPAHGVDGPLITWMPGKPQIGDIPAHTGNQTAPIDQPTILVNPIPEGQGEYTTPPLPVPDVADFNDYILVFPADSGIQPIYVYLKDDPRDQPGTAIGNGVKLTSETKWLDMSATNEGNGAPIPAHIADKLRGKNYSNFRAFREDLWREVQKDPVLSKEFSTLNLSAMVDGKAPISPRSGHYEGPKIELKKFEIHHVKPIEKGGGIYDIDNLRITTPKFHKLIHYGKIKGDR</sequence>
<dbReference type="InterPro" id="IPR036624">
    <property type="entry name" value="Hcp1-lik_sf"/>
</dbReference>
<evidence type="ECO:0000313" key="10">
    <source>
        <dbReference type="Proteomes" id="UP001177527"/>
    </source>
</evidence>
<dbReference type="CDD" id="cd00085">
    <property type="entry name" value="HNHc"/>
    <property type="match status" value="1"/>
</dbReference>
<dbReference type="GO" id="GO:0005102">
    <property type="term" value="F:signaling receptor binding"/>
    <property type="evidence" value="ECO:0007669"/>
    <property type="project" value="InterPro"/>
</dbReference>
<evidence type="ECO:0000313" key="9">
    <source>
        <dbReference type="EMBL" id="WGL56131.1"/>
    </source>
</evidence>
<dbReference type="InterPro" id="IPR044925">
    <property type="entry name" value="His-Me_finger_sf"/>
</dbReference>
<dbReference type="InterPro" id="IPR052947">
    <property type="entry name" value="T6SS_Hcp1_domain"/>
</dbReference>
<dbReference type="GO" id="GO:0031640">
    <property type="term" value="P:killing of cells of another organism"/>
    <property type="evidence" value="ECO:0007669"/>
    <property type="project" value="UniProtKB-KW"/>
</dbReference>
<evidence type="ECO:0000256" key="7">
    <source>
        <dbReference type="ARBA" id="ARBA00023048"/>
    </source>
</evidence>
<dbReference type="GO" id="GO:0042742">
    <property type="term" value="P:defense response to bacterium"/>
    <property type="evidence" value="ECO:0007669"/>
    <property type="project" value="UniProtKB-KW"/>
</dbReference>
<dbReference type="EMBL" id="CP123488">
    <property type="protein sequence ID" value="WGL56131.1"/>
    <property type="molecule type" value="Genomic_DNA"/>
</dbReference>
<evidence type="ECO:0000256" key="5">
    <source>
        <dbReference type="ARBA" id="ARBA00022801"/>
    </source>
</evidence>
<evidence type="ECO:0000256" key="1">
    <source>
        <dbReference type="ARBA" id="ARBA00006811"/>
    </source>
</evidence>
<dbReference type="InterPro" id="IPR003060">
    <property type="entry name" value="Pyocin_killer"/>
</dbReference>
<dbReference type="InterPro" id="IPR036302">
    <property type="entry name" value="Pyosin/cloacin_T_dom_sf"/>
</dbReference>
<evidence type="ECO:0000256" key="6">
    <source>
        <dbReference type="ARBA" id="ARBA00023022"/>
    </source>
</evidence>
<dbReference type="RefSeq" id="WP_280556822.1">
    <property type="nucleotide sequence ID" value="NZ_CP123488.1"/>
</dbReference>
<gene>
    <name evidence="9" type="primary">tssD</name>
    <name evidence="9" type="ORF">QBD33_21545</name>
</gene>
<dbReference type="Pfam" id="PF05638">
    <property type="entry name" value="T6SS_HCP"/>
    <property type="match status" value="1"/>
</dbReference>
<organism evidence="9 10">
    <name type="scientific">Kluyvera intermedia</name>
    <name type="common">Enterobacter intermedius</name>
    <dbReference type="NCBI Taxonomy" id="61648"/>
    <lineage>
        <taxon>Bacteria</taxon>
        <taxon>Pseudomonadati</taxon>
        <taxon>Pseudomonadota</taxon>
        <taxon>Gammaproteobacteria</taxon>
        <taxon>Enterobacterales</taxon>
        <taxon>Enterobacteriaceae</taxon>
        <taxon>Kluyvera</taxon>
    </lineage>
</organism>
<dbReference type="InterPro" id="IPR003615">
    <property type="entry name" value="HNH_nuc"/>
</dbReference>
<dbReference type="Pfam" id="PF21431">
    <property type="entry name" value="Col-Pyo_DNase"/>
    <property type="match status" value="1"/>
</dbReference>
<dbReference type="Pfam" id="PF06958">
    <property type="entry name" value="Pyocin_S"/>
    <property type="match status" value="1"/>
</dbReference>
<dbReference type="AlphaFoldDB" id="A0AA95G1J5"/>
<dbReference type="PANTHER" id="PTHR34319">
    <property type="entry name" value="MAJOR EXPORTED PROTEIN"/>
    <property type="match status" value="1"/>
</dbReference>
<keyword evidence="6" id="KW-0044">Antibiotic</keyword>
<keyword evidence="7" id="KW-0078">Bacteriocin</keyword>
<proteinExistence type="inferred from homology"/>
<name>A0AA95G1J5_KLUIN</name>
<feature type="domain" description="Pyosin/cloacin translocation" evidence="8">
    <location>
        <begin position="298"/>
        <end position="439"/>
    </location>
</feature>
<dbReference type="GO" id="GO:0004519">
    <property type="term" value="F:endonuclease activity"/>
    <property type="evidence" value="ECO:0007669"/>
    <property type="project" value="UniProtKB-KW"/>
</dbReference>
<dbReference type="GO" id="GO:0019835">
    <property type="term" value="P:cytolysis"/>
    <property type="evidence" value="ECO:0007669"/>
    <property type="project" value="InterPro"/>
</dbReference>
<dbReference type="Gene3D" id="3.90.540.10">
    <property type="entry name" value="Colicin/pyocin, DNase domain"/>
    <property type="match status" value="1"/>
</dbReference>
<dbReference type="SUPFAM" id="SSF69369">
    <property type="entry name" value="Cloacin translocation domain"/>
    <property type="match status" value="1"/>
</dbReference>
<evidence type="ECO:0000256" key="2">
    <source>
        <dbReference type="ARBA" id="ARBA00022529"/>
    </source>
</evidence>
<evidence type="ECO:0000256" key="4">
    <source>
        <dbReference type="ARBA" id="ARBA00022759"/>
    </source>
</evidence>
<dbReference type="GO" id="GO:0016787">
    <property type="term" value="F:hydrolase activity"/>
    <property type="evidence" value="ECO:0007669"/>
    <property type="project" value="UniProtKB-KW"/>
</dbReference>
<dbReference type="InterPro" id="IPR037146">
    <property type="entry name" value="Colicin/pyocin_DNase_dom_sf"/>
</dbReference>
<protein>
    <submittedName>
        <fullName evidence="9">Type VI secretion system tube protein TssD</fullName>
    </submittedName>
</protein>
<dbReference type="PANTHER" id="PTHR34319:SF7">
    <property type="entry name" value="HNH ENDONUCLEASE DOMAIN-CONTAINING PROTEIN"/>
    <property type="match status" value="1"/>
</dbReference>
<dbReference type="NCBIfam" id="TIGR03344">
    <property type="entry name" value="VI_effect_Hcp1"/>
    <property type="match status" value="1"/>
</dbReference>
<dbReference type="PRINTS" id="PR01300">
    <property type="entry name" value="PYOCINKILLER"/>
</dbReference>
<dbReference type="SUPFAM" id="SSF54060">
    <property type="entry name" value="His-Me finger endonucleases"/>
    <property type="match status" value="1"/>
</dbReference>
<reference evidence="9" key="1">
    <citation type="submission" date="2023-04" db="EMBL/GenBank/DDBJ databases">
        <title>APH(3)-Id, a novel chromosomal aminoglycoside phosphotransferase, identified from an environmental isolate of Kluyvera intermedia DW18.</title>
        <authorList>
            <person name="Sha Y."/>
        </authorList>
    </citation>
    <scope>NUCLEOTIDE SEQUENCE</scope>
    <source>
        <strain evidence="9">DW18</strain>
    </source>
</reference>
<dbReference type="InterPro" id="IPR008514">
    <property type="entry name" value="T6SS_Hcp"/>
</dbReference>
<evidence type="ECO:0000256" key="3">
    <source>
        <dbReference type="ARBA" id="ARBA00022722"/>
    </source>
</evidence>
<keyword evidence="5" id="KW-0378">Hydrolase</keyword>
<dbReference type="SUPFAM" id="SSF141452">
    <property type="entry name" value="Hcp1-like"/>
    <property type="match status" value="1"/>
</dbReference>